<dbReference type="Proteomes" id="UP000295497">
    <property type="component" value="Chromosome"/>
</dbReference>
<feature type="compositionally biased region" description="Polar residues" evidence="1">
    <location>
        <begin position="13"/>
        <end position="23"/>
    </location>
</feature>
<evidence type="ECO:0000256" key="1">
    <source>
        <dbReference type="SAM" id="MobiDB-lite"/>
    </source>
</evidence>
<protein>
    <submittedName>
        <fullName evidence="2">Uncharacterized protein</fullName>
    </submittedName>
</protein>
<dbReference type="EMBL" id="CP012672">
    <property type="protein sequence ID" value="AUX29115.1"/>
    <property type="molecule type" value="Genomic_DNA"/>
</dbReference>
<name>A0A4P2QH06_SORCE</name>
<evidence type="ECO:0000313" key="2">
    <source>
        <dbReference type="EMBL" id="AUX29115.1"/>
    </source>
</evidence>
<accession>A0A4P2QH06</accession>
<organism evidence="2 3">
    <name type="scientific">Sorangium cellulosum</name>
    <name type="common">Polyangium cellulosum</name>
    <dbReference type="NCBI Taxonomy" id="56"/>
    <lineage>
        <taxon>Bacteria</taxon>
        <taxon>Pseudomonadati</taxon>
        <taxon>Myxococcota</taxon>
        <taxon>Polyangia</taxon>
        <taxon>Polyangiales</taxon>
        <taxon>Polyangiaceae</taxon>
        <taxon>Sorangium</taxon>
    </lineage>
</organism>
<gene>
    <name evidence="2" type="ORF">SOCE836_012020</name>
</gene>
<feature type="region of interest" description="Disordered" evidence="1">
    <location>
        <begin position="1"/>
        <end position="120"/>
    </location>
</feature>
<dbReference type="AlphaFoldDB" id="A0A4P2QH06"/>
<sequence>MLRNPARRGGTTGQPSHPATVQNKPAPPPAVSGKALPPHPATVQNKPAPPPAVSGKALPPHPATTVQNKPAPPPAVSGKALPPHPATTVQNKPALGGMVERPPHPATRAWRREAPGGMSPVAPRAVLQRMERREDRDSSESLDFDAAHGLVMQAKEKEYDGDFLLQICQRIGVGAHKRVIQLKDYPKIGLAVALSPEENEGIRTQLNALRCLRGLGLSVVPFDERIIEGLPSKKEDGRRNCLGYLLGWIEGASQISVKLTSPLIPPDLISHRAYSDKEALQLIFNSLELLHDRVFKNGHLIADVQYLLTADPPQFLLFDIPDIQLDSKAPVLKSKTSKLVGLLTNLKKRIEGLGAK</sequence>
<evidence type="ECO:0000313" key="3">
    <source>
        <dbReference type="Proteomes" id="UP000295497"/>
    </source>
</evidence>
<proteinExistence type="predicted"/>
<reference evidence="2 3" key="1">
    <citation type="submission" date="2015-09" db="EMBL/GenBank/DDBJ databases">
        <title>Sorangium comparison.</title>
        <authorList>
            <person name="Zaburannyi N."/>
            <person name="Bunk B."/>
            <person name="Overmann J."/>
            <person name="Mueller R."/>
        </authorList>
    </citation>
    <scope>NUCLEOTIDE SEQUENCE [LARGE SCALE GENOMIC DNA]</scope>
    <source>
        <strain evidence="2 3">So ce836</strain>
    </source>
</reference>